<protein>
    <recommendedName>
        <fullName evidence="6">Ribose 1,5-bisphosphate phosphokinase PhnN</fullName>
        <ecNumber evidence="6">2.7.4.23</ecNumber>
    </recommendedName>
    <alternativeName>
        <fullName evidence="6">Ribose 1,5-bisphosphokinase</fullName>
    </alternativeName>
</protein>
<dbReference type="GO" id="GO:0005829">
    <property type="term" value="C:cytosol"/>
    <property type="evidence" value="ECO:0007669"/>
    <property type="project" value="TreeGrafter"/>
</dbReference>
<keyword evidence="3 6" id="KW-0808">Transferase</keyword>
<name>A0A135NYY9_9HYPH</name>
<accession>A0A135NYY9</accession>
<dbReference type="InterPro" id="IPR027417">
    <property type="entry name" value="P-loop_NTPase"/>
</dbReference>
<feature type="binding site" evidence="6">
    <location>
        <begin position="24"/>
        <end position="31"/>
    </location>
    <ligand>
        <name>ATP</name>
        <dbReference type="ChEBI" id="CHEBI:30616"/>
    </ligand>
</feature>
<dbReference type="GO" id="GO:0033863">
    <property type="term" value="F:ribose 1,5-bisphosphate phosphokinase activity"/>
    <property type="evidence" value="ECO:0007669"/>
    <property type="project" value="UniProtKB-UniRule"/>
</dbReference>
<evidence type="ECO:0000256" key="4">
    <source>
        <dbReference type="ARBA" id="ARBA00022741"/>
    </source>
</evidence>
<comment type="pathway">
    <text evidence="2 6">Metabolic intermediate biosynthesis; 5-phospho-alpha-D-ribose 1-diphosphate biosynthesis; 5-phospho-alpha-D-ribose 1-diphosphate from D-ribose 5-phosphate (route II): step 3/3.</text>
</comment>
<dbReference type="STRING" id="2052828.ATO67_12855"/>
<dbReference type="Gene3D" id="3.40.50.300">
    <property type="entry name" value="P-loop containing nucleotide triphosphate hydrolases"/>
    <property type="match status" value="1"/>
</dbReference>
<evidence type="ECO:0000256" key="2">
    <source>
        <dbReference type="ARBA" id="ARBA00005069"/>
    </source>
</evidence>
<dbReference type="PANTHER" id="PTHR23117:SF8">
    <property type="entry name" value="RIBOSE 1,5-BISPHOSPHATE PHOSPHOKINASE PHNN"/>
    <property type="match status" value="1"/>
</dbReference>
<dbReference type="HAMAP" id="MF_00836">
    <property type="entry name" value="PhnN"/>
    <property type="match status" value="1"/>
</dbReference>
<dbReference type="InterPro" id="IPR012699">
    <property type="entry name" value="PhnN"/>
</dbReference>
<evidence type="ECO:0000256" key="3">
    <source>
        <dbReference type="ARBA" id="ARBA00022679"/>
    </source>
</evidence>
<gene>
    <name evidence="6" type="primary">phnN</name>
    <name evidence="8" type="ORF">ATO67_12855</name>
</gene>
<sequence>MSESHSFNSSSLSQRQGVMVVVVGPSGAGKDTLMEFAAARLGQQHNIHFARRVITRNRDAGGEDHDAVTQEEFHRRHEQGDFSVSWQAHGLSYGIPASVQDRLKLGDIVIANGSRSALAHFRSAFPVLKVINVIATPDVLAARLESRGRESRDDILRRLQRSSLDVCGDFDVTTIDNSGELAVAGAAFAKLLEKQLGRCL</sequence>
<dbReference type="RefSeq" id="WP_067649480.1">
    <property type="nucleotide sequence ID" value="NZ_KQ961029.1"/>
</dbReference>
<dbReference type="SMART" id="SM00072">
    <property type="entry name" value="GuKc"/>
    <property type="match status" value="1"/>
</dbReference>
<dbReference type="Proteomes" id="UP000070498">
    <property type="component" value="Unassembled WGS sequence"/>
</dbReference>
<evidence type="ECO:0000256" key="5">
    <source>
        <dbReference type="ARBA" id="ARBA00022840"/>
    </source>
</evidence>
<comment type="function">
    <text evidence="6">Catalyzes the phosphorylation of ribose 1,5-bisphosphate to 5-phospho-D-ribosyl alpha-1-diphosphate (PRPP).</text>
</comment>
<comment type="similarity">
    <text evidence="6">Belongs to the ribose 1,5-bisphosphokinase family.</text>
</comment>
<dbReference type="AlphaFoldDB" id="A0A135NYY9"/>
<dbReference type="EMBL" id="LNUW01000037">
    <property type="protein sequence ID" value="KXG84397.1"/>
    <property type="molecule type" value="Genomic_DNA"/>
</dbReference>
<dbReference type="GO" id="GO:0005524">
    <property type="term" value="F:ATP binding"/>
    <property type="evidence" value="ECO:0007669"/>
    <property type="project" value="UniProtKB-KW"/>
</dbReference>
<evidence type="ECO:0000313" key="9">
    <source>
        <dbReference type="Proteomes" id="UP000070498"/>
    </source>
</evidence>
<evidence type="ECO:0000256" key="6">
    <source>
        <dbReference type="HAMAP-Rule" id="MF_00836"/>
    </source>
</evidence>
<reference evidence="8 9" key="1">
    <citation type="submission" date="2015-11" db="EMBL/GenBank/DDBJ databases">
        <title>Draft genome sequence of Agrobacterium sp. R89-1.</title>
        <authorList>
            <person name="Zahradnik J."/>
            <person name="Kyslikova E."/>
            <person name="Palyzova A."/>
            <person name="Kyslik P."/>
        </authorList>
    </citation>
    <scope>NUCLEOTIDE SEQUENCE [LARGE SCALE GENOMIC DNA]</scope>
    <source>
        <strain evidence="8 9">R89-1</strain>
    </source>
</reference>
<proteinExistence type="inferred from homology"/>
<feature type="domain" description="Guanylate kinase-like" evidence="7">
    <location>
        <begin position="17"/>
        <end position="193"/>
    </location>
</feature>
<dbReference type="InterPro" id="IPR008144">
    <property type="entry name" value="Guanylate_kin-like_dom"/>
</dbReference>
<dbReference type="EC" id="2.7.4.23" evidence="6"/>
<dbReference type="NCBIfam" id="TIGR02322">
    <property type="entry name" value="phosphon_PhnN"/>
    <property type="match status" value="1"/>
</dbReference>
<evidence type="ECO:0000259" key="7">
    <source>
        <dbReference type="PROSITE" id="PS50052"/>
    </source>
</evidence>
<dbReference type="PANTHER" id="PTHR23117">
    <property type="entry name" value="GUANYLATE KINASE-RELATED"/>
    <property type="match status" value="1"/>
</dbReference>
<dbReference type="GO" id="GO:0019634">
    <property type="term" value="P:organic phosphonate metabolic process"/>
    <property type="evidence" value="ECO:0007669"/>
    <property type="project" value="UniProtKB-UniRule"/>
</dbReference>
<comment type="caution">
    <text evidence="8">The sequence shown here is derived from an EMBL/GenBank/DDBJ whole genome shotgun (WGS) entry which is preliminary data.</text>
</comment>
<comment type="catalytic activity">
    <reaction evidence="1 6">
        <text>alpha-D-ribose 1,5-bisphosphate + ATP = 5-phospho-alpha-D-ribose 1-diphosphate + ADP</text>
        <dbReference type="Rhea" id="RHEA:20109"/>
        <dbReference type="ChEBI" id="CHEBI:30616"/>
        <dbReference type="ChEBI" id="CHEBI:58017"/>
        <dbReference type="ChEBI" id="CHEBI:68688"/>
        <dbReference type="ChEBI" id="CHEBI:456216"/>
        <dbReference type="EC" id="2.7.4.23"/>
    </reaction>
</comment>
<dbReference type="InterPro" id="IPR008145">
    <property type="entry name" value="GK/Ca_channel_bsu"/>
</dbReference>
<keyword evidence="9" id="KW-1185">Reference proteome</keyword>
<dbReference type="UniPathway" id="UPA00087">
    <property type="reaction ID" value="UER00175"/>
</dbReference>
<keyword evidence="5 6" id="KW-0067">ATP-binding</keyword>
<dbReference type="PROSITE" id="PS50052">
    <property type="entry name" value="GUANYLATE_KINASE_2"/>
    <property type="match status" value="1"/>
</dbReference>
<keyword evidence="4 6" id="KW-0547">Nucleotide-binding</keyword>
<dbReference type="SUPFAM" id="SSF52540">
    <property type="entry name" value="P-loop containing nucleoside triphosphate hydrolases"/>
    <property type="match status" value="1"/>
</dbReference>
<dbReference type="Pfam" id="PF00625">
    <property type="entry name" value="Guanylate_kin"/>
    <property type="match status" value="1"/>
</dbReference>
<evidence type="ECO:0000313" key="8">
    <source>
        <dbReference type="EMBL" id="KXG84397.1"/>
    </source>
</evidence>
<keyword evidence="8" id="KW-0418">Kinase</keyword>
<dbReference type="GO" id="GO:0006015">
    <property type="term" value="P:5-phosphoribose 1-diphosphate biosynthetic process"/>
    <property type="evidence" value="ECO:0007669"/>
    <property type="project" value="UniProtKB-UniRule"/>
</dbReference>
<evidence type="ECO:0000256" key="1">
    <source>
        <dbReference type="ARBA" id="ARBA00000373"/>
    </source>
</evidence>
<organism evidence="8 9">
    <name type="scientific">Agrobacterium bohemicum</name>
    <dbReference type="NCBI Taxonomy" id="2052828"/>
    <lineage>
        <taxon>Bacteria</taxon>
        <taxon>Pseudomonadati</taxon>
        <taxon>Pseudomonadota</taxon>
        <taxon>Alphaproteobacteria</taxon>
        <taxon>Hyphomicrobiales</taxon>
        <taxon>Rhizobiaceae</taxon>
        <taxon>Rhizobium/Agrobacterium group</taxon>
        <taxon>Agrobacterium</taxon>
    </lineage>
</organism>